<reference evidence="1" key="1">
    <citation type="journal article" date="2020" name="Fungal Divers.">
        <title>Resolving the Mortierellaceae phylogeny through synthesis of multi-gene phylogenetics and phylogenomics.</title>
        <authorList>
            <person name="Vandepol N."/>
            <person name="Liber J."/>
            <person name="Desiro A."/>
            <person name="Na H."/>
            <person name="Kennedy M."/>
            <person name="Barry K."/>
            <person name="Grigoriev I.V."/>
            <person name="Miller A.N."/>
            <person name="O'Donnell K."/>
            <person name="Stajich J.E."/>
            <person name="Bonito G."/>
        </authorList>
    </citation>
    <scope>NUCLEOTIDE SEQUENCE</scope>
    <source>
        <strain evidence="1">NVP1</strain>
    </source>
</reference>
<evidence type="ECO:0000313" key="1">
    <source>
        <dbReference type="EMBL" id="KAF9334548.1"/>
    </source>
</evidence>
<accession>A0A9P5SR74</accession>
<dbReference type="AlphaFoldDB" id="A0A9P5SR74"/>
<dbReference type="EMBL" id="JAAAUY010000142">
    <property type="protein sequence ID" value="KAF9334548.1"/>
    <property type="molecule type" value="Genomic_DNA"/>
</dbReference>
<sequence>MSDPEFYLAMASAPSQSEHIKPDLYRSTATLRVPLTPEKEVNAMKPKVLISGSGIGGLTLGKSQPEQLCDLKAKKILPQTDNVPLPYSFVCLVGQTKPLDAEEFPHLKLDLSQFITVNSKEESYSWVTFTTKKWGPEAAETMCKQVQHFKVPGGKDGKISTIGDLIDRTPKDLISKLNPAAGAGAVSVIHDAVTLASWIVTLK</sequence>
<name>A0A9P5SR74_9FUNG</name>
<comment type="caution">
    <text evidence="1">The sequence shown here is derived from an EMBL/GenBank/DDBJ whole genome shotgun (WGS) entry which is preliminary data.</text>
</comment>
<gene>
    <name evidence="1" type="ORF">BG006_001964</name>
</gene>
<dbReference type="Proteomes" id="UP000696485">
    <property type="component" value="Unassembled WGS sequence"/>
</dbReference>
<keyword evidence="2" id="KW-1185">Reference proteome</keyword>
<evidence type="ECO:0000313" key="2">
    <source>
        <dbReference type="Proteomes" id="UP000696485"/>
    </source>
</evidence>
<protein>
    <submittedName>
        <fullName evidence="1">Uncharacterized protein</fullName>
    </submittedName>
</protein>
<proteinExistence type="predicted"/>
<organism evidence="1 2">
    <name type="scientific">Podila minutissima</name>
    <dbReference type="NCBI Taxonomy" id="64525"/>
    <lineage>
        <taxon>Eukaryota</taxon>
        <taxon>Fungi</taxon>
        <taxon>Fungi incertae sedis</taxon>
        <taxon>Mucoromycota</taxon>
        <taxon>Mortierellomycotina</taxon>
        <taxon>Mortierellomycetes</taxon>
        <taxon>Mortierellales</taxon>
        <taxon>Mortierellaceae</taxon>
        <taxon>Podila</taxon>
    </lineage>
</organism>